<dbReference type="Proteomes" id="UP000559256">
    <property type="component" value="Unassembled WGS sequence"/>
</dbReference>
<dbReference type="SMART" id="SM00437">
    <property type="entry name" value="TOP1Ac"/>
    <property type="match status" value="1"/>
</dbReference>
<dbReference type="PRINTS" id="PR00417">
    <property type="entry name" value="PRTPISMRASEI"/>
</dbReference>
<sequence length="1112" mass="121798">MRVLCVAEKPSIAKSISGILSGGQLNTRNSPNKYVKNYEFNYPQTNSRFVVTSVLGHLTTLEFPDQYRKWTSCDPIVLFDSQVLTSIPDDKKGIEKNLFNEAKNADMLMIWTDCDREGEHIGTEIESVCRRAKRNIQVKRARFSAIIAQQIHNAAQHPVDLDRRLADAVYARQVLDLKIGAAFTRFQTHALKPHIPAIQESGFLSYGPCQFPTLGFVVARYLDVRNFRPEPFWYIYLTVTRPSHSQQEDAETVFTWRRGHLFSEDEALVLFEKVLDNPTAKVTKVTKKETKKFKPLPLTTVELQKAGSRLLKLSPKKVLDVLSSRYLGELLSLCPQIAESLYQQGFLSYPRTETDQYDPKFDFMSLIEKQTADPAWGGFANSLQEGEFNAPRKGKNNDHAHPPIHPTAHAGNLTGDNKKVYEFITRRFLASCSKDAKGWETTIDIECGGEEFHTKGLRVLERNYLEVYPYDKWSDKELPDFTEGEEFQPSVCDLREGQTTSPSYLTEADLVTLMDKNGIGLFFLLSFFSVPCANVAELGTDATIAQHIETIVNREYVIEHYQGNTKHLIPSTLGIGLIEGYNSMTLDRNLSKPHQRRETERQLVQVCQGGKSKHDMIEENIEQYKNMYVIARREFDQVVGCIRRYLTAAGDNGGAGGDNANGGGANGGGGGGGGGVVVVVVVVVAMAVVVEVEVAEVEVLRLLGAVVVHPDPEALLQLLMIPMMIISVSDLPPDPPAPKPASRARKPRSTATTTKATTSTAKPNSRSTGSSSSSGGVQCQCNVPAKQLTITDDTASRGRPYWTCGNNNACNFWQWADRGQNSNVQTNAFASSSSSTSTAPPPPSASRQSAPEVQAEDVPMCNCNVPAVTRNVTKESVHKGRPFWTCGKDRTCDYFQWGDESPKTVPTKRTYSQTQTGTRDSTDDPAARNCTCNKPATRLTVHKEGANKGRQFWRCASDSCKFFEWDDEPGGGGNSRSGGSSGSGEQSCFNCGQSGHWASACPKPKGDSGSDSKRGRSFGSSASNFPQKGSGGADSTDECFKCGRTGHWASACPNPSQSSSFGSGSRTESYTSSSSSRGSKSTRGGRGSRGGRGRGGKTRASKTKSGFSAPIF</sequence>
<dbReference type="SUPFAM" id="SSF56712">
    <property type="entry name" value="Prokaryotic type I DNA topoisomerase"/>
    <property type="match status" value="1"/>
</dbReference>
<evidence type="ECO:0000313" key="19">
    <source>
        <dbReference type="EMBL" id="KAF5357377.1"/>
    </source>
</evidence>
<evidence type="ECO:0000256" key="4">
    <source>
        <dbReference type="ARBA" id="ARBA00012891"/>
    </source>
</evidence>
<dbReference type="InterPro" id="IPR003601">
    <property type="entry name" value="Topo_IA_2"/>
</dbReference>
<gene>
    <name evidence="19" type="ORF">D9758_005864</name>
</gene>
<dbReference type="InterPro" id="IPR013497">
    <property type="entry name" value="Topo_IA_cen"/>
</dbReference>
<dbReference type="GO" id="GO:0031422">
    <property type="term" value="C:RecQ family helicase-topoisomerase III complex"/>
    <property type="evidence" value="ECO:0007669"/>
    <property type="project" value="TreeGrafter"/>
</dbReference>
<comment type="catalytic activity">
    <reaction evidence="1 13">
        <text>ATP-independent breakage of single-stranded DNA, followed by passage and rejoining.</text>
        <dbReference type="EC" id="5.6.2.1"/>
    </reaction>
</comment>
<evidence type="ECO:0000256" key="12">
    <source>
        <dbReference type="PROSITE-ProRule" id="PRU00047"/>
    </source>
</evidence>
<dbReference type="Pfam" id="PF01751">
    <property type="entry name" value="Toprim"/>
    <property type="match status" value="1"/>
</dbReference>
<dbReference type="InterPro" id="IPR006171">
    <property type="entry name" value="TOPRIM_dom"/>
</dbReference>
<dbReference type="InterPro" id="IPR034144">
    <property type="entry name" value="TOPRIM_TopoIII"/>
</dbReference>
<dbReference type="InterPro" id="IPR003602">
    <property type="entry name" value="Topo_IA_DNA-bd_dom"/>
</dbReference>
<dbReference type="EC" id="5.6.2.1" evidence="4 13"/>
<feature type="domain" description="GRF-type" evidence="17">
    <location>
        <begin position="861"/>
        <end position="901"/>
    </location>
</feature>
<dbReference type="Gene3D" id="1.10.290.10">
    <property type="entry name" value="Topoisomerase I, domain 4"/>
    <property type="match status" value="1"/>
</dbReference>
<feature type="domain" description="GRF-type" evidence="17">
    <location>
        <begin position="930"/>
        <end position="969"/>
    </location>
</feature>
<dbReference type="Gene3D" id="1.10.460.10">
    <property type="entry name" value="Topoisomerase I, domain 2"/>
    <property type="match status" value="1"/>
</dbReference>
<dbReference type="GO" id="GO:0006265">
    <property type="term" value="P:DNA topological change"/>
    <property type="evidence" value="ECO:0007669"/>
    <property type="project" value="InterPro"/>
</dbReference>
<dbReference type="SMART" id="SM00436">
    <property type="entry name" value="TOP1Bc"/>
    <property type="match status" value="1"/>
</dbReference>
<dbReference type="InterPro" id="IPR010666">
    <property type="entry name" value="Znf_GRF"/>
</dbReference>
<dbReference type="GO" id="GO:0003917">
    <property type="term" value="F:DNA topoisomerase type I (single strand cut, ATP-independent) activity"/>
    <property type="evidence" value="ECO:0007669"/>
    <property type="project" value="UniProtKB-EC"/>
</dbReference>
<dbReference type="InterPro" id="IPR001878">
    <property type="entry name" value="Znf_CCHC"/>
</dbReference>
<dbReference type="GO" id="GO:0006397">
    <property type="term" value="P:mRNA processing"/>
    <property type="evidence" value="ECO:0007669"/>
    <property type="project" value="UniProtKB-KW"/>
</dbReference>
<dbReference type="FunFam" id="1.10.290.10:FF:000003">
    <property type="entry name" value="DNA topoisomerase"/>
    <property type="match status" value="1"/>
</dbReference>
<keyword evidence="20" id="KW-1185">Reference proteome</keyword>
<dbReference type="GO" id="GO:0003677">
    <property type="term" value="F:DNA binding"/>
    <property type="evidence" value="ECO:0007669"/>
    <property type="project" value="UniProtKB-KW"/>
</dbReference>
<feature type="region of interest" description="Disordered" evidence="14">
    <location>
        <begin position="392"/>
        <end position="411"/>
    </location>
</feature>
<dbReference type="Gene3D" id="3.40.50.140">
    <property type="match status" value="1"/>
</dbReference>
<dbReference type="PANTHER" id="PTHR11390">
    <property type="entry name" value="PROKARYOTIC DNA TOPOISOMERASE"/>
    <property type="match status" value="1"/>
</dbReference>
<feature type="compositionally biased region" description="Basic residues" evidence="14">
    <location>
        <begin position="1089"/>
        <end position="1102"/>
    </location>
</feature>
<evidence type="ECO:0000259" key="18">
    <source>
        <dbReference type="PROSITE" id="PS52039"/>
    </source>
</evidence>
<dbReference type="PROSITE" id="PS50880">
    <property type="entry name" value="TOPRIM"/>
    <property type="match status" value="1"/>
</dbReference>
<keyword evidence="9 13" id="KW-0799">Topoisomerase</keyword>
<evidence type="ECO:0000313" key="20">
    <source>
        <dbReference type="Proteomes" id="UP000559256"/>
    </source>
</evidence>
<dbReference type="GO" id="GO:0005634">
    <property type="term" value="C:nucleus"/>
    <property type="evidence" value="ECO:0007669"/>
    <property type="project" value="TreeGrafter"/>
</dbReference>
<dbReference type="CDD" id="cd03362">
    <property type="entry name" value="TOPRIM_TopoIA_TopoIII"/>
    <property type="match status" value="1"/>
</dbReference>
<dbReference type="InterPro" id="IPR036875">
    <property type="entry name" value="Znf_CCHC_sf"/>
</dbReference>
<evidence type="ECO:0000256" key="2">
    <source>
        <dbReference type="ARBA" id="ARBA00001946"/>
    </source>
</evidence>
<feature type="compositionally biased region" description="Low complexity" evidence="14">
    <location>
        <begin position="749"/>
        <end position="776"/>
    </location>
</feature>
<dbReference type="PROSITE" id="PS51999">
    <property type="entry name" value="ZF_GRF"/>
    <property type="match status" value="3"/>
</dbReference>
<reference evidence="19 20" key="1">
    <citation type="journal article" date="2020" name="ISME J.">
        <title>Uncovering the hidden diversity of litter-decomposition mechanisms in mushroom-forming fungi.</title>
        <authorList>
            <person name="Floudas D."/>
            <person name="Bentzer J."/>
            <person name="Ahren D."/>
            <person name="Johansson T."/>
            <person name="Persson P."/>
            <person name="Tunlid A."/>
        </authorList>
    </citation>
    <scope>NUCLEOTIDE SEQUENCE [LARGE SCALE GENOMIC DNA]</scope>
    <source>
        <strain evidence="19 20">CBS 291.85</strain>
    </source>
</reference>
<dbReference type="EMBL" id="JAACJM010000052">
    <property type="protein sequence ID" value="KAF5357377.1"/>
    <property type="molecule type" value="Genomic_DNA"/>
</dbReference>
<evidence type="ECO:0000256" key="7">
    <source>
        <dbReference type="ARBA" id="ARBA00022771"/>
    </source>
</evidence>
<keyword evidence="8" id="KW-0862">Zinc</keyword>
<feature type="compositionally biased region" description="Polar residues" evidence="14">
    <location>
        <begin position="907"/>
        <end position="919"/>
    </location>
</feature>
<dbReference type="FunFam" id="3.40.50.140:FF:000005">
    <property type="entry name" value="DNA topoisomerase"/>
    <property type="match status" value="1"/>
</dbReference>
<feature type="compositionally biased region" description="Basic and acidic residues" evidence="14">
    <location>
        <begin position="1004"/>
        <end position="1014"/>
    </location>
</feature>
<dbReference type="InterPro" id="IPR013825">
    <property type="entry name" value="Topo_IA_cen_sub2"/>
</dbReference>
<dbReference type="InterPro" id="IPR000380">
    <property type="entry name" value="Topo_IA"/>
</dbReference>
<dbReference type="SUPFAM" id="SSF57756">
    <property type="entry name" value="Retrovirus zinc finger-like domains"/>
    <property type="match status" value="2"/>
</dbReference>
<evidence type="ECO:0000259" key="17">
    <source>
        <dbReference type="PROSITE" id="PS51999"/>
    </source>
</evidence>
<evidence type="ECO:0000256" key="8">
    <source>
        <dbReference type="ARBA" id="ARBA00022833"/>
    </source>
</evidence>
<feature type="domain" description="CCHC-type" evidence="15">
    <location>
        <begin position="1039"/>
        <end position="1054"/>
    </location>
</feature>
<feature type="compositionally biased region" description="Low complexity" evidence="14">
    <location>
        <begin position="1056"/>
        <end position="1082"/>
    </location>
</feature>
<comment type="caution">
    <text evidence="19">The sequence shown here is derived from an EMBL/GenBank/DDBJ whole genome shotgun (WGS) entry which is preliminary data.</text>
</comment>
<dbReference type="GO" id="GO:0006281">
    <property type="term" value="P:DNA repair"/>
    <property type="evidence" value="ECO:0007669"/>
    <property type="project" value="TreeGrafter"/>
</dbReference>
<dbReference type="SMART" id="SM00343">
    <property type="entry name" value="ZnF_C2HC"/>
    <property type="match status" value="2"/>
</dbReference>
<keyword evidence="10 13" id="KW-0238">DNA-binding</keyword>
<evidence type="ECO:0000256" key="1">
    <source>
        <dbReference type="ARBA" id="ARBA00000213"/>
    </source>
</evidence>
<evidence type="ECO:0000256" key="14">
    <source>
        <dbReference type="SAM" id="MobiDB-lite"/>
    </source>
</evidence>
<feature type="domain" description="CCHC-type" evidence="15">
    <location>
        <begin position="988"/>
        <end position="1003"/>
    </location>
</feature>
<evidence type="ECO:0000256" key="11">
    <source>
        <dbReference type="ARBA" id="ARBA00023235"/>
    </source>
</evidence>
<dbReference type="PROSITE" id="PS00396">
    <property type="entry name" value="TOPO_IA_1"/>
    <property type="match status" value="1"/>
</dbReference>
<evidence type="ECO:0000256" key="13">
    <source>
        <dbReference type="RuleBase" id="RU362092"/>
    </source>
</evidence>
<dbReference type="PROSITE" id="PS52039">
    <property type="entry name" value="TOPO_IA_2"/>
    <property type="match status" value="1"/>
</dbReference>
<feature type="region of interest" description="Disordered" evidence="14">
    <location>
        <begin position="1000"/>
        <end position="1112"/>
    </location>
</feature>
<feature type="domain" description="GRF-type" evidence="17">
    <location>
        <begin position="779"/>
        <end position="819"/>
    </location>
</feature>
<dbReference type="Gene3D" id="4.10.60.10">
    <property type="entry name" value="Zinc finger, CCHC-type"/>
    <property type="match status" value="2"/>
</dbReference>
<feature type="region of interest" description="Disordered" evidence="14">
    <location>
        <begin position="827"/>
        <end position="855"/>
    </location>
</feature>
<feature type="region of interest" description="Disordered" evidence="14">
    <location>
        <begin position="732"/>
        <end position="778"/>
    </location>
</feature>
<accession>A0A8H5G2Y5</accession>
<comment type="similarity">
    <text evidence="3 13">Belongs to the type IA topoisomerase family.</text>
</comment>
<dbReference type="PROSITE" id="PS50158">
    <property type="entry name" value="ZF_CCHC"/>
    <property type="match status" value="2"/>
</dbReference>
<proteinExistence type="inferred from homology"/>
<dbReference type="SMART" id="SM00493">
    <property type="entry name" value="TOPRIM"/>
    <property type="match status" value="1"/>
</dbReference>
<keyword evidence="11 13" id="KW-0413">Isomerase</keyword>
<dbReference type="Pfam" id="PF00098">
    <property type="entry name" value="zf-CCHC"/>
    <property type="match status" value="2"/>
</dbReference>
<feature type="domain" description="Topo IA-type catalytic" evidence="18">
    <location>
        <begin position="162"/>
        <end position="628"/>
    </location>
</feature>
<comment type="cofactor">
    <cofactor evidence="2">
        <name>Mg(2+)</name>
        <dbReference type="ChEBI" id="CHEBI:18420"/>
    </cofactor>
</comment>
<protein>
    <recommendedName>
        <fullName evidence="4 13">DNA topoisomerase</fullName>
        <ecNumber evidence="4 13">5.6.2.1</ecNumber>
    </recommendedName>
</protein>
<dbReference type="InterPro" id="IPR023405">
    <property type="entry name" value="Topo_IA_core_domain"/>
</dbReference>
<name>A0A8H5G2Y5_9AGAR</name>
<dbReference type="InterPro" id="IPR023406">
    <property type="entry name" value="Topo_IA_AS"/>
</dbReference>
<evidence type="ECO:0000256" key="5">
    <source>
        <dbReference type="ARBA" id="ARBA00022664"/>
    </source>
</evidence>
<evidence type="ECO:0000256" key="10">
    <source>
        <dbReference type="ARBA" id="ARBA00023125"/>
    </source>
</evidence>
<dbReference type="Gene3D" id="2.70.20.10">
    <property type="entry name" value="Topoisomerase I, domain 3"/>
    <property type="match status" value="1"/>
</dbReference>
<organism evidence="19 20">
    <name type="scientific">Tetrapyrgos nigripes</name>
    <dbReference type="NCBI Taxonomy" id="182062"/>
    <lineage>
        <taxon>Eukaryota</taxon>
        <taxon>Fungi</taxon>
        <taxon>Dikarya</taxon>
        <taxon>Basidiomycota</taxon>
        <taxon>Agaricomycotina</taxon>
        <taxon>Agaricomycetes</taxon>
        <taxon>Agaricomycetidae</taxon>
        <taxon>Agaricales</taxon>
        <taxon>Marasmiineae</taxon>
        <taxon>Marasmiaceae</taxon>
        <taxon>Tetrapyrgos</taxon>
    </lineage>
</organism>
<evidence type="ECO:0000256" key="9">
    <source>
        <dbReference type="ARBA" id="ARBA00023029"/>
    </source>
</evidence>
<keyword evidence="5" id="KW-0507">mRNA processing</keyword>
<evidence type="ECO:0000259" key="16">
    <source>
        <dbReference type="PROSITE" id="PS50880"/>
    </source>
</evidence>
<keyword evidence="6" id="KW-0479">Metal-binding</keyword>
<feature type="compositionally biased region" description="Low complexity" evidence="14">
    <location>
        <begin position="828"/>
        <end position="838"/>
    </location>
</feature>
<dbReference type="InterPro" id="IPR013826">
    <property type="entry name" value="Topo_IA_cen_sub3"/>
</dbReference>
<comment type="function">
    <text evidence="13">Introduces a single-strand break via transesterification at a target site in duplex DNA. Releases the supercoiling and torsional tension of DNA introduced during the DNA replication and transcription by transiently cleaving and rejoining one strand of the DNA duplex. The scissile phosphodiester is attacked by the catalytic tyrosine of the enzyme, resulting in the formation of a DNA-(5'-phosphotyrosyl)-enzyme intermediate and the expulsion of a 3'-OH DNA strand.</text>
</comment>
<dbReference type="AlphaFoldDB" id="A0A8H5G2Y5"/>
<dbReference type="InterPro" id="IPR013824">
    <property type="entry name" value="Topo_IA_cen_sub1"/>
</dbReference>
<keyword evidence="7 12" id="KW-0863">Zinc-finger</keyword>
<dbReference type="PANTHER" id="PTHR11390:SF21">
    <property type="entry name" value="DNA TOPOISOMERASE 3-ALPHA"/>
    <property type="match status" value="1"/>
</dbReference>
<feature type="region of interest" description="Disordered" evidence="14">
    <location>
        <begin position="903"/>
        <end position="929"/>
    </location>
</feature>
<dbReference type="CDD" id="cd00186">
    <property type="entry name" value="TOP1Ac"/>
    <property type="match status" value="1"/>
</dbReference>
<dbReference type="OrthoDB" id="430051at2759"/>
<dbReference type="Pfam" id="PF06839">
    <property type="entry name" value="Zn_ribbon_GRF"/>
    <property type="match status" value="3"/>
</dbReference>
<feature type="domain" description="Toprim" evidence="16">
    <location>
        <begin position="2"/>
        <end position="144"/>
    </location>
</feature>
<dbReference type="GO" id="GO:0008270">
    <property type="term" value="F:zinc ion binding"/>
    <property type="evidence" value="ECO:0007669"/>
    <property type="project" value="UniProtKB-KW"/>
</dbReference>
<evidence type="ECO:0000259" key="15">
    <source>
        <dbReference type="PROSITE" id="PS50158"/>
    </source>
</evidence>
<evidence type="ECO:0000256" key="3">
    <source>
        <dbReference type="ARBA" id="ARBA00009446"/>
    </source>
</evidence>
<dbReference type="GO" id="GO:0006310">
    <property type="term" value="P:DNA recombination"/>
    <property type="evidence" value="ECO:0007669"/>
    <property type="project" value="TreeGrafter"/>
</dbReference>
<evidence type="ECO:0000256" key="6">
    <source>
        <dbReference type="ARBA" id="ARBA00022723"/>
    </source>
</evidence>
<dbReference type="Pfam" id="PF01131">
    <property type="entry name" value="Topoisom_bac"/>
    <property type="match status" value="1"/>
</dbReference>